<dbReference type="CDD" id="cd02440">
    <property type="entry name" value="AdoMet_MTases"/>
    <property type="match status" value="1"/>
</dbReference>
<evidence type="ECO:0000313" key="6">
    <source>
        <dbReference type="EMBL" id="GAA5517795.1"/>
    </source>
</evidence>
<feature type="binding site" evidence="4">
    <location>
        <position position="265"/>
    </location>
    <ligand>
        <name>S-adenosyl-L-methionine</name>
        <dbReference type="ChEBI" id="CHEBI:59789"/>
    </ligand>
</feature>
<dbReference type="InterPro" id="IPR012340">
    <property type="entry name" value="NA-bd_OB-fold"/>
</dbReference>
<feature type="binding site" evidence="4">
    <location>
        <position position="329"/>
    </location>
    <ligand>
        <name>S-adenosyl-L-methionine</name>
        <dbReference type="ChEBI" id="CHEBI:59789"/>
    </ligand>
</feature>
<comment type="caution">
    <text evidence="6">The sequence shown here is derived from an EMBL/GenBank/DDBJ whole genome shotgun (WGS) entry which is preliminary data.</text>
</comment>
<evidence type="ECO:0000259" key="5">
    <source>
        <dbReference type="PROSITE" id="PS50926"/>
    </source>
</evidence>
<dbReference type="EMBL" id="BAABRR010000001">
    <property type="protein sequence ID" value="GAA5517795.1"/>
    <property type="molecule type" value="Genomic_DNA"/>
</dbReference>
<dbReference type="Gene3D" id="3.40.50.150">
    <property type="entry name" value="Vaccinia Virus protein VP39"/>
    <property type="match status" value="1"/>
</dbReference>
<dbReference type="PROSITE" id="PS01231">
    <property type="entry name" value="TRMA_2"/>
    <property type="match status" value="1"/>
</dbReference>
<keyword evidence="3 4" id="KW-0949">S-adenosyl-L-methionine</keyword>
<gene>
    <name evidence="6" type="primary">rlmD</name>
    <name evidence="6" type="ORF">Lsed01_00205</name>
</gene>
<evidence type="ECO:0000313" key="7">
    <source>
        <dbReference type="Proteomes" id="UP001426770"/>
    </source>
</evidence>
<protein>
    <submittedName>
        <fullName evidence="6">23S rRNA (Uracil(1939)-C(5))-methyltransferase RlmD</fullName>
    </submittedName>
</protein>
<reference evidence="6 7" key="1">
    <citation type="submission" date="2024-02" db="EMBL/GenBank/DDBJ databases">
        <title>Lysinimicrobium sediminis NBRC 112286.</title>
        <authorList>
            <person name="Ichikawa N."/>
            <person name="Katano-Makiyama Y."/>
            <person name="Hidaka K."/>
        </authorList>
    </citation>
    <scope>NUCLEOTIDE SEQUENCE [LARGE SCALE GENOMIC DNA]</scope>
    <source>
        <strain evidence="6 7">NBRC 112286</strain>
    </source>
</reference>
<dbReference type="PANTHER" id="PTHR11061:SF30">
    <property type="entry name" value="TRNA (URACIL(54)-C(5))-METHYLTRANSFERASE"/>
    <property type="match status" value="1"/>
</dbReference>
<dbReference type="SUPFAM" id="SSF53335">
    <property type="entry name" value="S-adenosyl-L-methionine-dependent methyltransferases"/>
    <property type="match status" value="1"/>
</dbReference>
<evidence type="ECO:0000256" key="1">
    <source>
        <dbReference type="ARBA" id="ARBA00022603"/>
    </source>
</evidence>
<feature type="binding site" evidence="4">
    <location>
        <position position="238"/>
    </location>
    <ligand>
        <name>S-adenosyl-L-methionine</name>
        <dbReference type="ChEBI" id="CHEBI:59789"/>
    </ligand>
</feature>
<dbReference type="Gene3D" id="2.40.50.140">
    <property type="entry name" value="Nucleic acid-binding proteins"/>
    <property type="match status" value="1"/>
</dbReference>
<evidence type="ECO:0000256" key="4">
    <source>
        <dbReference type="PROSITE-ProRule" id="PRU01024"/>
    </source>
</evidence>
<accession>A0ABP9WD83</accession>
<evidence type="ECO:0000256" key="2">
    <source>
        <dbReference type="ARBA" id="ARBA00022679"/>
    </source>
</evidence>
<dbReference type="PANTHER" id="PTHR11061">
    <property type="entry name" value="RNA M5U METHYLTRANSFERASE"/>
    <property type="match status" value="1"/>
</dbReference>
<sequence length="399" mass="42601">MTDLIELSIGAVAHGGHCVARHEGRVVFVRHALPGEMVRARLTEAGDDARLWRADAVEVLEASPDRVDSAWPEAGPGGVGGGELSHVALPAQREWKLAVLRESFVRFADREFPGGVAAAPGDDARAGWGWRTRADVVADSEGRPAMHLHRSREVRALSRLPIASPALEDALLESRFPAGSRIHAVAPGGEDPRLVVDGVPWRGGRADHRPNAPRRVREHVAIAAGAWDFQLDVEGFWQVHREAPGVLVDAVLRRVGDASSVLDLYSGAGLFTVALASQGRAVTAVESDARASRDARRNVHALPGASIVHGDTRAFLESGPTGVDAIVLDPPRSGAGARTVDAMAAVGARRLVYVACDPVALARDTALLHAHGYRLTEAEGFDLFPMTHHVESVATFERD</sequence>
<dbReference type="InterPro" id="IPR010280">
    <property type="entry name" value="U5_MeTrfase_fam"/>
</dbReference>
<keyword evidence="7" id="KW-1185">Reference proteome</keyword>
<dbReference type="PROSITE" id="PS50926">
    <property type="entry name" value="TRAM"/>
    <property type="match status" value="1"/>
</dbReference>
<dbReference type="RefSeq" id="WP_345378104.1">
    <property type="nucleotide sequence ID" value="NZ_BAABRR010000001.1"/>
</dbReference>
<dbReference type="SUPFAM" id="SSF50249">
    <property type="entry name" value="Nucleic acid-binding proteins"/>
    <property type="match status" value="1"/>
</dbReference>
<feature type="active site" description="Nucleophile" evidence="4">
    <location>
        <position position="356"/>
    </location>
</feature>
<organism evidence="6 7">
    <name type="scientific">Demequina sediminis</name>
    <dbReference type="NCBI Taxonomy" id="1930058"/>
    <lineage>
        <taxon>Bacteria</taxon>
        <taxon>Bacillati</taxon>
        <taxon>Actinomycetota</taxon>
        <taxon>Actinomycetes</taxon>
        <taxon>Micrococcales</taxon>
        <taxon>Demequinaceae</taxon>
        <taxon>Demequina</taxon>
    </lineage>
</organism>
<dbReference type="InterPro" id="IPR030391">
    <property type="entry name" value="MeTrfase_TrmA_CS"/>
</dbReference>
<evidence type="ECO:0000256" key="3">
    <source>
        <dbReference type="ARBA" id="ARBA00022691"/>
    </source>
</evidence>
<dbReference type="Pfam" id="PF01938">
    <property type="entry name" value="TRAM"/>
    <property type="match status" value="1"/>
</dbReference>
<dbReference type="Proteomes" id="UP001426770">
    <property type="component" value="Unassembled WGS sequence"/>
</dbReference>
<keyword evidence="1 4" id="KW-0489">Methyltransferase</keyword>
<comment type="similarity">
    <text evidence="4">Belongs to the class I-like SAM-binding methyltransferase superfamily. RNA M5U methyltransferase family.</text>
</comment>
<keyword evidence="2 4" id="KW-0808">Transferase</keyword>
<name>A0ABP9WD83_9MICO</name>
<proteinExistence type="inferred from homology"/>
<dbReference type="InterPro" id="IPR002792">
    <property type="entry name" value="TRAM_dom"/>
</dbReference>
<dbReference type="InterPro" id="IPR029063">
    <property type="entry name" value="SAM-dependent_MTases_sf"/>
</dbReference>
<dbReference type="PROSITE" id="PS51687">
    <property type="entry name" value="SAM_MT_RNA_M5U"/>
    <property type="match status" value="1"/>
</dbReference>
<dbReference type="Pfam" id="PF05958">
    <property type="entry name" value="tRNA_U5-meth_tr"/>
    <property type="match status" value="1"/>
</dbReference>
<feature type="binding site" evidence="4">
    <location>
        <position position="286"/>
    </location>
    <ligand>
        <name>S-adenosyl-L-methionine</name>
        <dbReference type="ChEBI" id="CHEBI:59789"/>
    </ligand>
</feature>
<feature type="domain" description="TRAM" evidence="5">
    <location>
        <begin position="1"/>
        <end position="58"/>
    </location>
</feature>